<dbReference type="HOGENOM" id="CLU_027562_9_5_10"/>
<comment type="similarity">
    <text evidence="1">Belongs to the 'phage' integrase family.</text>
</comment>
<keyword evidence="2" id="KW-0229">DNA integration</keyword>
<dbReference type="InterPro" id="IPR044068">
    <property type="entry name" value="CB"/>
</dbReference>
<dbReference type="RefSeq" id="WP_024565582.1">
    <property type="nucleotide sequence ID" value="NZ_CP007547.1"/>
</dbReference>
<dbReference type="InterPro" id="IPR050090">
    <property type="entry name" value="Tyrosine_recombinase_XerCD"/>
</dbReference>
<dbReference type="STRING" id="1338011.BD94_3726"/>
<evidence type="ECO:0000313" key="9">
    <source>
        <dbReference type="Proteomes" id="UP000028933"/>
    </source>
</evidence>
<accession>A0A077EIM9</accession>
<dbReference type="Gene3D" id="1.10.150.130">
    <property type="match status" value="1"/>
</dbReference>
<dbReference type="eggNOG" id="COG4974">
    <property type="taxonomic scope" value="Bacteria"/>
</dbReference>
<organism evidence="8 9">
    <name type="scientific">Elizabethkingia anophelis NUHP1</name>
    <dbReference type="NCBI Taxonomy" id="1338011"/>
    <lineage>
        <taxon>Bacteria</taxon>
        <taxon>Pseudomonadati</taxon>
        <taxon>Bacteroidota</taxon>
        <taxon>Flavobacteriia</taxon>
        <taxon>Flavobacteriales</taxon>
        <taxon>Weeksellaceae</taxon>
        <taxon>Elizabethkingia</taxon>
    </lineage>
</organism>
<evidence type="ECO:0000256" key="4">
    <source>
        <dbReference type="ARBA" id="ARBA00023172"/>
    </source>
</evidence>
<dbReference type="GO" id="GO:0006310">
    <property type="term" value="P:DNA recombination"/>
    <property type="evidence" value="ECO:0007669"/>
    <property type="project" value="UniProtKB-KW"/>
</dbReference>
<evidence type="ECO:0000259" key="6">
    <source>
        <dbReference type="PROSITE" id="PS51898"/>
    </source>
</evidence>
<dbReference type="PROSITE" id="PS51900">
    <property type="entry name" value="CB"/>
    <property type="match status" value="1"/>
</dbReference>
<name>A0A077EIM9_9FLAO</name>
<reference evidence="8" key="1">
    <citation type="journal article" date="2013" name="Lancet">
        <title>First case of E anophelis outbreak in an intensive-care unit.</title>
        <authorList>
            <person name="Teo J."/>
            <person name="Tan S.Y."/>
            <person name="Tay M."/>
            <person name="Ding Y."/>
            <person name="Kjelleberg S."/>
            <person name="Givskov M."/>
            <person name="Lin R.T."/>
            <person name="Yang L."/>
        </authorList>
    </citation>
    <scope>NUCLEOTIDE SEQUENCE [LARGE SCALE GENOMIC DNA]</scope>
    <source>
        <strain evidence="8">NUHP1</strain>
    </source>
</reference>
<sequence>MDFSDKRFQFSSGTHNGSNVIWVQFEKDRQLISFLREHTKARWSASQKKWYVTDNRHYRKLFGLPEKITGKAVLSKIHLVNLPEFQRFQEHLLLKRYSQNTLRTYSIEFAQLLYILKSYPVQELSPERLRSYFLYCHEKLKLSESEIHSRMNAVKFYFEQVLHRQKMFFDIPRPKKKLLLPKMLSKAEIKKIIAATENPKHSLVLKVCYGMGLRVSEVVALKLSDIDSAEMLVRIEQGKGKKDRIAVLPQSLLPELREYYLNYRPKVYLFEGKEGEAYSVRSAQAVFRKAMEKAGIRKKVGIHGLRHSFATHLMETGTDIRFIQELLGHNSIKTTQIYTHVTDLSKSRIKSPLDSL</sequence>
<dbReference type="EMBL" id="CP007547">
    <property type="protein sequence ID" value="AIL47501.1"/>
    <property type="molecule type" value="Genomic_DNA"/>
</dbReference>
<dbReference type="Proteomes" id="UP000028933">
    <property type="component" value="Chromosome"/>
</dbReference>
<dbReference type="PROSITE" id="PS51898">
    <property type="entry name" value="TYR_RECOMBINASE"/>
    <property type="match status" value="1"/>
</dbReference>
<evidence type="ECO:0000256" key="3">
    <source>
        <dbReference type="ARBA" id="ARBA00023125"/>
    </source>
</evidence>
<dbReference type="Pfam" id="PF00589">
    <property type="entry name" value="Phage_integrase"/>
    <property type="match status" value="1"/>
</dbReference>
<dbReference type="InterPro" id="IPR011010">
    <property type="entry name" value="DNA_brk_join_enz"/>
</dbReference>
<dbReference type="Pfam" id="PF13495">
    <property type="entry name" value="Phage_int_SAM_4"/>
    <property type="match status" value="1"/>
</dbReference>
<protein>
    <submittedName>
        <fullName evidence="8">Integron integrase</fullName>
    </submittedName>
</protein>
<gene>
    <name evidence="8" type="ORF">BD94_3726</name>
</gene>
<dbReference type="Gene3D" id="1.10.443.10">
    <property type="entry name" value="Intergrase catalytic core"/>
    <property type="match status" value="1"/>
</dbReference>
<dbReference type="PANTHER" id="PTHR30349:SF41">
    <property type="entry name" value="INTEGRASE_RECOMBINASE PROTEIN MJ0367-RELATED"/>
    <property type="match status" value="1"/>
</dbReference>
<dbReference type="KEGG" id="eao:BD94_3726"/>
<feature type="domain" description="Core-binding (CB)" evidence="7">
    <location>
        <begin position="79"/>
        <end position="162"/>
    </location>
</feature>
<dbReference type="GO" id="GO:0015074">
    <property type="term" value="P:DNA integration"/>
    <property type="evidence" value="ECO:0007669"/>
    <property type="project" value="UniProtKB-KW"/>
</dbReference>
<evidence type="ECO:0000313" key="8">
    <source>
        <dbReference type="EMBL" id="AIL47501.1"/>
    </source>
</evidence>
<dbReference type="GO" id="GO:0003677">
    <property type="term" value="F:DNA binding"/>
    <property type="evidence" value="ECO:0007669"/>
    <property type="project" value="UniProtKB-UniRule"/>
</dbReference>
<evidence type="ECO:0000256" key="2">
    <source>
        <dbReference type="ARBA" id="ARBA00022908"/>
    </source>
</evidence>
<dbReference type="AlphaFoldDB" id="A0A077EIM9"/>
<dbReference type="InterPro" id="IPR010998">
    <property type="entry name" value="Integrase_recombinase_N"/>
</dbReference>
<evidence type="ECO:0000259" key="7">
    <source>
        <dbReference type="PROSITE" id="PS51900"/>
    </source>
</evidence>
<dbReference type="InterPro" id="IPR002104">
    <property type="entry name" value="Integrase_catalytic"/>
</dbReference>
<feature type="domain" description="Tyr recombinase" evidence="6">
    <location>
        <begin position="179"/>
        <end position="354"/>
    </location>
</feature>
<dbReference type="InterPro" id="IPR013762">
    <property type="entry name" value="Integrase-like_cat_sf"/>
</dbReference>
<dbReference type="SUPFAM" id="SSF56349">
    <property type="entry name" value="DNA breaking-rejoining enzymes"/>
    <property type="match status" value="1"/>
</dbReference>
<proteinExistence type="inferred from homology"/>
<keyword evidence="3 5" id="KW-0238">DNA-binding</keyword>
<reference evidence="8" key="2">
    <citation type="journal article" date="2015" name="Genome Biol. Evol.">
        <title>Complete Genome Sequence and Transcriptomic Analysis of the Novel Pathogen Elizabethkingia anophelis in Response to Oxidative Stress.</title>
        <authorList>
            <person name="Li Y."/>
            <person name="Liu Y."/>
            <person name="Chew S.C."/>
            <person name="Tay M."/>
            <person name="Salido M.M."/>
            <person name="Teo J."/>
            <person name="Lauro F.M."/>
            <person name="Givskov M."/>
            <person name="Yang L."/>
        </authorList>
    </citation>
    <scope>NUCLEOTIDE SEQUENCE</scope>
    <source>
        <strain evidence="8">NUHP1</strain>
    </source>
</reference>
<keyword evidence="4" id="KW-0233">DNA recombination</keyword>
<dbReference type="InterPro" id="IPR004107">
    <property type="entry name" value="Integrase_SAM-like_N"/>
</dbReference>
<dbReference type="PANTHER" id="PTHR30349">
    <property type="entry name" value="PHAGE INTEGRASE-RELATED"/>
    <property type="match status" value="1"/>
</dbReference>
<evidence type="ECO:0000256" key="1">
    <source>
        <dbReference type="ARBA" id="ARBA00008857"/>
    </source>
</evidence>
<evidence type="ECO:0000256" key="5">
    <source>
        <dbReference type="PROSITE-ProRule" id="PRU01248"/>
    </source>
</evidence>